<comment type="caution">
    <text evidence="2">The sequence shown here is derived from an EMBL/GenBank/DDBJ whole genome shotgun (WGS) entry which is preliminary data.</text>
</comment>
<organism evidence="2 3">
    <name type="scientific">Methylobacterium thuringiense</name>
    <dbReference type="NCBI Taxonomy" id="1003091"/>
    <lineage>
        <taxon>Bacteria</taxon>
        <taxon>Pseudomonadati</taxon>
        <taxon>Pseudomonadota</taxon>
        <taxon>Alphaproteobacteria</taxon>
        <taxon>Hyphomicrobiales</taxon>
        <taxon>Methylobacteriaceae</taxon>
        <taxon>Methylobacterium</taxon>
    </lineage>
</organism>
<proteinExistence type="predicted"/>
<keyword evidence="1" id="KW-0732">Signal</keyword>
<dbReference type="RefSeq" id="WP_238231026.1">
    <property type="nucleotide sequence ID" value="NZ_BPRA01000004.1"/>
</dbReference>
<reference evidence="2" key="2">
    <citation type="submission" date="2021-08" db="EMBL/GenBank/DDBJ databases">
        <authorList>
            <person name="Tani A."/>
            <person name="Ola A."/>
            <person name="Ogura Y."/>
            <person name="Katsura K."/>
            <person name="Hayashi T."/>
        </authorList>
    </citation>
    <scope>NUCLEOTIDE SEQUENCE</scope>
    <source>
        <strain evidence="2">DSM 23674</strain>
    </source>
</reference>
<evidence type="ECO:0000313" key="3">
    <source>
        <dbReference type="Proteomes" id="UP001055101"/>
    </source>
</evidence>
<dbReference type="EMBL" id="BPRA01000004">
    <property type="protein sequence ID" value="GJE54603.1"/>
    <property type="molecule type" value="Genomic_DNA"/>
</dbReference>
<sequence length="586" mass="61864">MRQFRFAAVLLASTALSAAQVHADQILGPGRIDNSGNLTLPGGPKLGKWQAGKYNATPDLLTLPSTDQGSTGNLSGMSVTLPSGVSRSLASKLGERKSIADYVLPADNGDYALAIERAAAAGVKDLILPAGPQYTLKRAFNLPNADMRITCEGRKNTEVRLLGANDYFGIIGNTTSVSYNFYMEGCLFTKELASSAGAVLKIQNVYKWGFSHHRIFGENKIWRVLELASASSMISRDVDVDSVRERAVYATAGNGLPGTLNGYNIDHVYDLWYVIGANGVSADPANDGVFYFVDNFAAIWFLGPKIASHKGYGIYLKGTLANRGINTLNMVHNPNIEAGLVPSGSVYFGAVAASHIGGPSSWSTGKGAGLASIRLGPDSQGNFVRQIQLGVAGAGYGVFDEGTLNTVEDMDLIGYDAAADTGLVIGATARKGRYRRNKVAQFTRAILDASPDNAGHVIEGLDYTGITGTPLTGLAGSATSNKIVNGINNLDASAPTLPAAATLSLPDKGNTFTINTAGTINGITPTYIGRRATLLLAQSGTTLNDLQSVAGTGAFYLSKPLTTTDGKTRVTVEWRGDYWWDVSRTP</sequence>
<feature type="signal peptide" evidence="1">
    <location>
        <begin position="1"/>
        <end position="23"/>
    </location>
</feature>
<evidence type="ECO:0000313" key="2">
    <source>
        <dbReference type="EMBL" id="GJE54603.1"/>
    </source>
</evidence>
<keyword evidence="3" id="KW-1185">Reference proteome</keyword>
<dbReference type="Proteomes" id="UP001055101">
    <property type="component" value="Unassembled WGS sequence"/>
</dbReference>
<name>A0ABQ4TJ12_9HYPH</name>
<evidence type="ECO:0000256" key="1">
    <source>
        <dbReference type="SAM" id="SignalP"/>
    </source>
</evidence>
<feature type="chain" id="PRO_5047206058" description="Pectate lyase superfamily protein domain-containing protein" evidence="1">
    <location>
        <begin position="24"/>
        <end position="586"/>
    </location>
</feature>
<evidence type="ECO:0008006" key="4">
    <source>
        <dbReference type="Google" id="ProtNLM"/>
    </source>
</evidence>
<accession>A0ABQ4TJ12</accession>
<gene>
    <name evidence="2" type="ORF">EKPJFOCH_1081</name>
</gene>
<reference evidence="2" key="1">
    <citation type="journal article" date="2021" name="Front. Microbiol.">
        <title>Comprehensive Comparative Genomics and Phenotyping of Methylobacterium Species.</title>
        <authorList>
            <person name="Alessa O."/>
            <person name="Ogura Y."/>
            <person name="Fujitani Y."/>
            <person name="Takami H."/>
            <person name="Hayashi T."/>
            <person name="Sahin N."/>
            <person name="Tani A."/>
        </authorList>
    </citation>
    <scope>NUCLEOTIDE SEQUENCE</scope>
    <source>
        <strain evidence="2">DSM 23674</strain>
    </source>
</reference>
<protein>
    <recommendedName>
        <fullName evidence="4">Pectate lyase superfamily protein domain-containing protein</fullName>
    </recommendedName>
</protein>